<sequence>MGATGGPTRPPREAAGEMRATRRSFREHAGASLDSLNPGHLVALDDIGIERLIGVICLVEEKAPRPAFLAKMVSLPRQGGSVRPIALVAALARIPARLRRPLARALEKTSERPCRRATSARSRERAARQQAKWAAGRQGACPLKEWGAATLLLGLWKAREQDHQPDVDSFQSCRSVARQETSGSTATALEDTAMLPRPAEERRPESEDVSQASRVQGIFRAVSFLGAAAWIALKHRLTPARGREEQEINRHSAEQALDLVKSMKGYYIKAAQTLCGAGQFPAEFDEKFGELLDQCPREPYEVIRPIVEHELGCDIGSVFTDFSEEAVAAASIGQVHFARLLDGTPVAVKVQYPEVERFFKTDIGAVSFAMQVLGMGSKVREVFKTMEEQFQLEFDYRKEAAVMREVAENIMPHYGDKVKIPLPIDGEHPRCPPAVSSRTLCTRKVLTMERVVGVPIRQHVLPLLEMFAEKHKMSVDDLQTMLKQQDPSKIDMSNPAVREAMGMKEVSECKSGLFIFSMKVRNLTARLVGGCAGGCRCSPPTWTTRKMFVPLNGPRIAKLLYDVHGHEIFHNGLFNSDPHAGNVMMLEDGRLGLIDYGAVMRLDEELRTNIARLIVAIADDDDDAVAPSMHACGFRSRNQDPRLALLLAHMFFNRGPWPADMNRLAPKVGMPQDADILTLDRYTRGGKLDEIVEFPGHMVMLQRCCMVLSGIGMELGAGRLSSAGMFRAQAKRWLGRR</sequence>
<dbReference type="PANTHER" id="PTHR43173">
    <property type="entry name" value="ABC1 FAMILY PROTEIN"/>
    <property type="match status" value="1"/>
</dbReference>
<feature type="region of interest" description="Disordered" evidence="1">
    <location>
        <begin position="180"/>
        <end position="210"/>
    </location>
</feature>
<evidence type="ECO:0000313" key="4">
    <source>
        <dbReference type="Proteomes" id="UP001189429"/>
    </source>
</evidence>
<dbReference type="InterPro" id="IPR011009">
    <property type="entry name" value="Kinase-like_dom_sf"/>
</dbReference>
<dbReference type="Pfam" id="PF03109">
    <property type="entry name" value="ABC1"/>
    <property type="match status" value="2"/>
</dbReference>
<protein>
    <recommendedName>
        <fullName evidence="2">ABC1 atypical kinase-like domain-containing protein</fullName>
    </recommendedName>
</protein>
<feature type="region of interest" description="Disordered" evidence="1">
    <location>
        <begin position="1"/>
        <end position="21"/>
    </location>
</feature>
<dbReference type="PANTHER" id="PTHR43173:SF34">
    <property type="entry name" value="ABC1 ATYPICAL KINASE-LIKE DOMAIN-CONTAINING PROTEIN"/>
    <property type="match status" value="1"/>
</dbReference>
<gene>
    <name evidence="3" type="ORF">PCOR1329_LOCUS65224</name>
</gene>
<name>A0ABN9WAT5_9DINO</name>
<feature type="region of interest" description="Disordered" evidence="1">
    <location>
        <begin position="107"/>
        <end position="128"/>
    </location>
</feature>
<reference evidence="3" key="1">
    <citation type="submission" date="2023-10" db="EMBL/GenBank/DDBJ databases">
        <authorList>
            <person name="Chen Y."/>
            <person name="Shah S."/>
            <person name="Dougan E. K."/>
            <person name="Thang M."/>
            <person name="Chan C."/>
        </authorList>
    </citation>
    <scope>NUCLEOTIDE SEQUENCE [LARGE SCALE GENOMIC DNA]</scope>
</reference>
<dbReference type="EMBL" id="CAUYUJ010018341">
    <property type="protein sequence ID" value="CAK0882809.1"/>
    <property type="molecule type" value="Genomic_DNA"/>
</dbReference>
<evidence type="ECO:0000313" key="3">
    <source>
        <dbReference type="EMBL" id="CAK0882809.1"/>
    </source>
</evidence>
<dbReference type="Proteomes" id="UP001189429">
    <property type="component" value="Unassembled WGS sequence"/>
</dbReference>
<feature type="compositionally biased region" description="Basic and acidic residues" evidence="1">
    <location>
        <begin position="10"/>
        <end position="21"/>
    </location>
</feature>
<evidence type="ECO:0000256" key="1">
    <source>
        <dbReference type="SAM" id="MobiDB-lite"/>
    </source>
</evidence>
<feature type="domain" description="ABC1 atypical kinase-like" evidence="2">
    <location>
        <begin position="291"/>
        <end position="459"/>
    </location>
</feature>
<keyword evidence="4" id="KW-1185">Reference proteome</keyword>
<accession>A0ABN9WAT5</accession>
<dbReference type="CDD" id="cd05121">
    <property type="entry name" value="ABC1_ADCK3-like"/>
    <property type="match status" value="1"/>
</dbReference>
<feature type="domain" description="ABC1 atypical kinase-like" evidence="2">
    <location>
        <begin position="554"/>
        <end position="626"/>
    </location>
</feature>
<dbReference type="InterPro" id="IPR004147">
    <property type="entry name" value="ABC1_dom"/>
</dbReference>
<proteinExistence type="predicted"/>
<comment type="caution">
    <text evidence="3">The sequence shown here is derived from an EMBL/GenBank/DDBJ whole genome shotgun (WGS) entry which is preliminary data.</text>
</comment>
<dbReference type="InterPro" id="IPR051130">
    <property type="entry name" value="Mito_struct-func_regulator"/>
</dbReference>
<evidence type="ECO:0000259" key="2">
    <source>
        <dbReference type="Pfam" id="PF03109"/>
    </source>
</evidence>
<dbReference type="SUPFAM" id="SSF56112">
    <property type="entry name" value="Protein kinase-like (PK-like)"/>
    <property type="match status" value="1"/>
</dbReference>
<organism evidence="3 4">
    <name type="scientific">Prorocentrum cordatum</name>
    <dbReference type="NCBI Taxonomy" id="2364126"/>
    <lineage>
        <taxon>Eukaryota</taxon>
        <taxon>Sar</taxon>
        <taxon>Alveolata</taxon>
        <taxon>Dinophyceae</taxon>
        <taxon>Prorocentrales</taxon>
        <taxon>Prorocentraceae</taxon>
        <taxon>Prorocentrum</taxon>
    </lineage>
</organism>